<keyword evidence="2" id="KW-1185">Reference proteome</keyword>
<evidence type="ECO:0000313" key="1">
    <source>
        <dbReference type="EMBL" id="TKW48953.1"/>
    </source>
</evidence>
<name>A0A4U6X235_9PEZI</name>
<dbReference type="EMBL" id="PJEX01000658">
    <property type="protein sequence ID" value="TKW48953.1"/>
    <property type="molecule type" value="Genomic_DNA"/>
</dbReference>
<accession>A0A4U6X235</accession>
<sequence>MLASRIMHPDNSVRRCPCLSAILWMMMIRRHT</sequence>
<gene>
    <name evidence="1" type="ORF">CTA1_662</name>
</gene>
<feature type="non-terminal residue" evidence="1">
    <location>
        <position position="32"/>
    </location>
</feature>
<reference evidence="1 2" key="1">
    <citation type="journal article" date="2019" name="PLoS ONE">
        <title>Comparative genome analysis indicates high evolutionary potential of pathogenicity genes in Colletotrichum tanaceti.</title>
        <authorList>
            <person name="Lelwala R.V."/>
            <person name="Korhonen P.K."/>
            <person name="Young N.D."/>
            <person name="Scott J.B."/>
            <person name="Ades P.A."/>
            <person name="Gasser R.B."/>
            <person name="Taylor P.W.J."/>
        </authorList>
    </citation>
    <scope>NUCLEOTIDE SEQUENCE [LARGE SCALE GENOMIC DNA]</scope>
    <source>
        <strain evidence="1">BRIP57314</strain>
    </source>
</reference>
<protein>
    <submittedName>
        <fullName evidence="1">Uncharacterized protein</fullName>
    </submittedName>
</protein>
<dbReference type="Proteomes" id="UP000310108">
    <property type="component" value="Unassembled WGS sequence"/>
</dbReference>
<evidence type="ECO:0000313" key="2">
    <source>
        <dbReference type="Proteomes" id="UP000310108"/>
    </source>
</evidence>
<dbReference type="AlphaFoldDB" id="A0A4U6X235"/>
<comment type="caution">
    <text evidence="1">The sequence shown here is derived from an EMBL/GenBank/DDBJ whole genome shotgun (WGS) entry which is preliminary data.</text>
</comment>
<proteinExistence type="predicted"/>
<organism evidence="1 2">
    <name type="scientific">Colletotrichum tanaceti</name>
    <dbReference type="NCBI Taxonomy" id="1306861"/>
    <lineage>
        <taxon>Eukaryota</taxon>
        <taxon>Fungi</taxon>
        <taxon>Dikarya</taxon>
        <taxon>Ascomycota</taxon>
        <taxon>Pezizomycotina</taxon>
        <taxon>Sordariomycetes</taxon>
        <taxon>Hypocreomycetidae</taxon>
        <taxon>Glomerellales</taxon>
        <taxon>Glomerellaceae</taxon>
        <taxon>Colletotrichum</taxon>
        <taxon>Colletotrichum destructivum species complex</taxon>
    </lineage>
</organism>